<sequence>MGKIPPGLLDGVISIFGDYDQCLSIRSGYSSPSDAVYGKYCLIRPVIPLNNANDLLNFKGLDILNNETNARIKDKIKQDINKIKMLVSSNTVTSKIYAFHYGICIPSQCGARDVEKVLNTVFNPIIPIPIEVGPKCNVITDTTEWNAFYIAIL</sequence>
<dbReference type="Proteomes" id="UP000728032">
    <property type="component" value="Unassembled WGS sequence"/>
</dbReference>
<protein>
    <recommendedName>
        <fullName evidence="1">Nose resistant-to-fluoxetine protein N-terminal domain-containing protein</fullName>
    </recommendedName>
</protein>
<evidence type="ECO:0000313" key="2">
    <source>
        <dbReference type="EMBL" id="CAD7641811.1"/>
    </source>
</evidence>
<dbReference type="OrthoDB" id="4794873at2759"/>
<proteinExistence type="predicted"/>
<dbReference type="InterPro" id="IPR052728">
    <property type="entry name" value="O2_lipid_transport_reg"/>
</dbReference>
<dbReference type="EMBL" id="OC915749">
    <property type="protein sequence ID" value="CAD7641811.1"/>
    <property type="molecule type" value="Genomic_DNA"/>
</dbReference>
<accession>A0A7R9QDI2</accession>
<name>A0A7R9QDI2_9ACAR</name>
<dbReference type="AlphaFoldDB" id="A0A7R9QDI2"/>
<organism evidence="2">
    <name type="scientific">Oppiella nova</name>
    <dbReference type="NCBI Taxonomy" id="334625"/>
    <lineage>
        <taxon>Eukaryota</taxon>
        <taxon>Metazoa</taxon>
        <taxon>Ecdysozoa</taxon>
        <taxon>Arthropoda</taxon>
        <taxon>Chelicerata</taxon>
        <taxon>Arachnida</taxon>
        <taxon>Acari</taxon>
        <taxon>Acariformes</taxon>
        <taxon>Sarcoptiformes</taxon>
        <taxon>Oribatida</taxon>
        <taxon>Brachypylina</taxon>
        <taxon>Oppioidea</taxon>
        <taxon>Oppiidae</taxon>
        <taxon>Oppiella</taxon>
    </lineage>
</organism>
<gene>
    <name evidence="2" type="ORF">ONB1V03_LOCUS3274</name>
</gene>
<dbReference type="Pfam" id="PF20146">
    <property type="entry name" value="NRF"/>
    <property type="match status" value="1"/>
</dbReference>
<keyword evidence="3" id="KW-1185">Reference proteome</keyword>
<dbReference type="InterPro" id="IPR006621">
    <property type="entry name" value="Nose-resist-to-fluoxetine_N"/>
</dbReference>
<evidence type="ECO:0000259" key="1">
    <source>
        <dbReference type="Pfam" id="PF20146"/>
    </source>
</evidence>
<dbReference type="EMBL" id="CAJPVJ010000924">
    <property type="protein sequence ID" value="CAG2163709.1"/>
    <property type="molecule type" value="Genomic_DNA"/>
</dbReference>
<reference evidence="2" key="1">
    <citation type="submission" date="2020-11" db="EMBL/GenBank/DDBJ databases">
        <authorList>
            <person name="Tran Van P."/>
        </authorList>
    </citation>
    <scope>NUCLEOTIDE SEQUENCE</scope>
</reference>
<evidence type="ECO:0000313" key="3">
    <source>
        <dbReference type="Proteomes" id="UP000728032"/>
    </source>
</evidence>
<dbReference type="PANTHER" id="PTHR11161">
    <property type="entry name" value="O-ACYLTRANSFERASE"/>
    <property type="match status" value="1"/>
</dbReference>
<feature type="domain" description="Nose resistant-to-fluoxetine protein N-terminal" evidence="1">
    <location>
        <begin position="1"/>
        <end position="118"/>
    </location>
</feature>
<dbReference type="PANTHER" id="PTHR11161:SF0">
    <property type="entry name" value="O-ACYLTRANSFERASE LIKE PROTEIN"/>
    <property type="match status" value="1"/>
</dbReference>